<dbReference type="PANTHER" id="PTHR11618">
    <property type="entry name" value="TRANSCRIPTION INITIATION FACTOR IIB-RELATED"/>
    <property type="match status" value="1"/>
</dbReference>
<dbReference type="GO" id="GO:0008270">
    <property type="term" value="F:zinc ion binding"/>
    <property type="evidence" value="ECO:0007669"/>
    <property type="project" value="UniProtKB-KW"/>
</dbReference>
<evidence type="ECO:0008006" key="12">
    <source>
        <dbReference type="Google" id="ProtNLM"/>
    </source>
</evidence>
<dbReference type="InterPro" id="IPR000812">
    <property type="entry name" value="TFIIB"/>
</dbReference>
<dbReference type="InterPro" id="IPR036915">
    <property type="entry name" value="Cyclin-like_sf"/>
</dbReference>
<evidence type="ECO:0000256" key="5">
    <source>
        <dbReference type="ARBA" id="ARBA00022833"/>
    </source>
</evidence>
<keyword evidence="3" id="KW-0479">Metal-binding</keyword>
<evidence type="ECO:0000256" key="7">
    <source>
        <dbReference type="ARBA" id="ARBA00023163"/>
    </source>
</evidence>
<dbReference type="SUPFAM" id="SSF47954">
    <property type="entry name" value="Cyclin-like"/>
    <property type="match status" value="1"/>
</dbReference>
<dbReference type="PANTHER" id="PTHR11618:SF4">
    <property type="entry name" value="TRANSCRIPTION FACTOR IIIB 90 KDA SUBUNIT"/>
    <property type="match status" value="1"/>
</dbReference>
<evidence type="ECO:0000256" key="4">
    <source>
        <dbReference type="ARBA" id="ARBA00022771"/>
    </source>
</evidence>
<dbReference type="Proteomes" id="UP000271241">
    <property type="component" value="Unassembled WGS sequence"/>
</dbReference>
<dbReference type="SUPFAM" id="SSF57783">
    <property type="entry name" value="Zinc beta-ribbon"/>
    <property type="match status" value="1"/>
</dbReference>
<accession>A0A4V1IXH7</accession>
<dbReference type="Gene3D" id="1.10.472.170">
    <property type="match status" value="1"/>
</dbReference>
<dbReference type="GO" id="GO:0005634">
    <property type="term" value="C:nucleus"/>
    <property type="evidence" value="ECO:0007669"/>
    <property type="project" value="UniProtKB-SubCell"/>
</dbReference>
<proteinExistence type="inferred from homology"/>
<evidence type="ECO:0000313" key="10">
    <source>
        <dbReference type="EMBL" id="RKP11099.1"/>
    </source>
</evidence>
<dbReference type="CDD" id="cd00043">
    <property type="entry name" value="CYCLIN_SF"/>
    <property type="match status" value="1"/>
</dbReference>
<evidence type="ECO:0000313" key="11">
    <source>
        <dbReference type="Proteomes" id="UP000271241"/>
    </source>
</evidence>
<reference evidence="11" key="1">
    <citation type="journal article" date="2018" name="Nat. Microbiol.">
        <title>Leveraging single-cell genomics to expand the fungal tree of life.</title>
        <authorList>
            <person name="Ahrendt S.R."/>
            <person name="Quandt C.A."/>
            <person name="Ciobanu D."/>
            <person name="Clum A."/>
            <person name="Salamov A."/>
            <person name="Andreopoulos B."/>
            <person name="Cheng J.F."/>
            <person name="Woyke T."/>
            <person name="Pelin A."/>
            <person name="Henrissat B."/>
            <person name="Reynolds N.K."/>
            <person name="Benny G.L."/>
            <person name="Smith M.E."/>
            <person name="James T.Y."/>
            <person name="Grigoriev I.V."/>
        </authorList>
    </citation>
    <scope>NUCLEOTIDE SEQUENCE [LARGE SCALE GENOMIC DNA]</scope>
    <source>
        <strain evidence="11">RSA 1356</strain>
    </source>
</reference>
<evidence type="ECO:0000256" key="9">
    <source>
        <dbReference type="SAM" id="MobiDB-lite"/>
    </source>
</evidence>
<organism evidence="10 11">
    <name type="scientific">Thamnocephalis sphaerospora</name>
    <dbReference type="NCBI Taxonomy" id="78915"/>
    <lineage>
        <taxon>Eukaryota</taxon>
        <taxon>Fungi</taxon>
        <taxon>Fungi incertae sedis</taxon>
        <taxon>Zoopagomycota</taxon>
        <taxon>Zoopagomycotina</taxon>
        <taxon>Zoopagomycetes</taxon>
        <taxon>Zoopagales</taxon>
        <taxon>Sigmoideomycetaceae</taxon>
        <taxon>Thamnocephalis</taxon>
    </lineage>
</organism>
<keyword evidence="5" id="KW-0862">Zinc</keyword>
<dbReference type="AlphaFoldDB" id="A0A4V1IXH7"/>
<dbReference type="GO" id="GO:0070897">
    <property type="term" value="P:transcription preinitiation complex assembly"/>
    <property type="evidence" value="ECO:0007669"/>
    <property type="project" value="InterPro"/>
</dbReference>
<keyword evidence="6" id="KW-0805">Transcription regulation</keyword>
<evidence type="ECO:0000256" key="8">
    <source>
        <dbReference type="ARBA" id="ARBA00023242"/>
    </source>
</evidence>
<dbReference type="STRING" id="78915.A0A4V1IXH7"/>
<keyword evidence="11" id="KW-1185">Reference proteome</keyword>
<sequence length="511" mass="54613">MTPPDLCSHCGKAAATAETDSGEEVCTACGAVLATTRLVAQRPVDETVHLDRHATVIAGQLPVRGRLHRAVPGVTGQRASGGISRSRGHWREQQRRLASSLDMGAGHERAWHLFARCLDGGLAVRPRRLVAAVCILLVLRESGRAMSLAELSEHLGCDTSVLKRVYRQTERFLDAAQCTERAPAATDPTSFLAGKMARLRAVAKQYDLPAVTARVEQNARIMLMYAARAGLVTGRRPDTLAVIALLFALEAELGCDLDSVAKGLEARLSEALGVASTTVGRGRCEQRRVLAAYVRSLPDLAQAERLSEERRGCSPRIRPGINRAFFAASLRTLVARWREIIEDPENAMASSLATATGDEQASTPGPTPTLERSVSTAAKPPAAAALASLVQPHAAGLPAFEREQFALPANEPPALVTLHMADFQAPSFERASASPAATATDDTTSCTLEQPALVHPQRSASALAHPELTEEDLSAAEERAYLRTTDEVHAYLNRIDGCAAEPTPQCANANT</sequence>
<keyword evidence="8" id="KW-0539">Nucleus</keyword>
<comment type="similarity">
    <text evidence="2">Belongs to the TFIIB family.</text>
</comment>
<dbReference type="GO" id="GO:0001006">
    <property type="term" value="F:RNA polymerase III type 3 promoter sequence-specific DNA binding"/>
    <property type="evidence" value="ECO:0007669"/>
    <property type="project" value="TreeGrafter"/>
</dbReference>
<evidence type="ECO:0000256" key="2">
    <source>
        <dbReference type="ARBA" id="ARBA00010857"/>
    </source>
</evidence>
<dbReference type="GO" id="GO:0097550">
    <property type="term" value="C:transcription preinitiation complex"/>
    <property type="evidence" value="ECO:0007669"/>
    <property type="project" value="TreeGrafter"/>
</dbReference>
<evidence type="ECO:0000256" key="6">
    <source>
        <dbReference type="ARBA" id="ARBA00023015"/>
    </source>
</evidence>
<dbReference type="OrthoDB" id="25790at2759"/>
<dbReference type="GO" id="GO:0000126">
    <property type="term" value="C:transcription factor TFIIIB complex"/>
    <property type="evidence" value="ECO:0007669"/>
    <property type="project" value="TreeGrafter"/>
</dbReference>
<keyword evidence="7" id="KW-0804">Transcription</keyword>
<gene>
    <name evidence="10" type="ORF">THASP1DRAFT_27133</name>
</gene>
<name>A0A4V1IXH7_9FUNG</name>
<feature type="region of interest" description="Disordered" evidence="9">
    <location>
        <begin position="349"/>
        <end position="374"/>
    </location>
</feature>
<protein>
    <recommendedName>
        <fullName evidence="12">TFIIB-type domain-containing protein</fullName>
    </recommendedName>
</protein>
<comment type="subcellular location">
    <subcellularLocation>
        <location evidence="1">Nucleus</location>
    </subcellularLocation>
</comment>
<evidence type="ECO:0000256" key="1">
    <source>
        <dbReference type="ARBA" id="ARBA00004123"/>
    </source>
</evidence>
<keyword evidence="4" id="KW-0863">Zinc-finger</keyword>
<evidence type="ECO:0000256" key="3">
    <source>
        <dbReference type="ARBA" id="ARBA00022723"/>
    </source>
</evidence>
<dbReference type="GO" id="GO:0000995">
    <property type="term" value="F:RNA polymerase III general transcription initiation factor activity"/>
    <property type="evidence" value="ECO:0007669"/>
    <property type="project" value="TreeGrafter"/>
</dbReference>
<dbReference type="EMBL" id="KZ992427">
    <property type="protein sequence ID" value="RKP11099.1"/>
    <property type="molecule type" value="Genomic_DNA"/>
</dbReference>